<dbReference type="InterPro" id="IPR007274">
    <property type="entry name" value="Cop_transporter"/>
</dbReference>
<feature type="transmembrane region" description="Helical" evidence="4">
    <location>
        <begin position="152"/>
        <end position="168"/>
    </location>
</feature>
<keyword evidence="4" id="KW-0813">Transport</keyword>
<evidence type="ECO:0000256" key="2">
    <source>
        <dbReference type="ARBA" id="ARBA00022989"/>
    </source>
</evidence>
<reference evidence="6" key="1">
    <citation type="journal article" date="2014" name="Proc. Natl. Acad. Sci. U.S.A.">
        <title>Extensive sampling of basidiomycete genomes demonstrates inadequacy of the white-rot/brown-rot paradigm for wood decay fungi.</title>
        <authorList>
            <person name="Riley R."/>
            <person name="Salamov A.A."/>
            <person name="Brown D.W."/>
            <person name="Nagy L.G."/>
            <person name="Floudas D."/>
            <person name="Held B.W."/>
            <person name="Levasseur A."/>
            <person name="Lombard V."/>
            <person name="Morin E."/>
            <person name="Otillar R."/>
            <person name="Lindquist E.A."/>
            <person name="Sun H."/>
            <person name="LaButti K.M."/>
            <person name="Schmutz J."/>
            <person name="Jabbour D."/>
            <person name="Luo H."/>
            <person name="Baker S.E."/>
            <person name="Pisabarro A.G."/>
            <person name="Walton J.D."/>
            <person name="Blanchette R.A."/>
            <person name="Henrissat B."/>
            <person name="Martin F."/>
            <person name="Cullen D."/>
            <person name="Hibbett D.S."/>
            <person name="Grigoriev I.V."/>
        </authorList>
    </citation>
    <scope>NUCLEOTIDE SEQUENCE [LARGE SCALE GENOMIC DNA]</scope>
    <source>
        <strain evidence="6">FD-172 SS1</strain>
    </source>
</reference>
<keyword evidence="4" id="KW-0186">Copper</keyword>
<evidence type="ECO:0000256" key="1">
    <source>
        <dbReference type="ARBA" id="ARBA00022692"/>
    </source>
</evidence>
<dbReference type="InParanoid" id="A0A067ND88"/>
<evidence type="ECO:0000313" key="5">
    <source>
        <dbReference type="EMBL" id="KDQ21751.1"/>
    </source>
</evidence>
<proteinExistence type="inferred from homology"/>
<comment type="similarity">
    <text evidence="4">Belongs to the copper transporter (Ctr) (TC 1.A.56) family. SLC31A subfamily.</text>
</comment>
<evidence type="ECO:0000313" key="6">
    <source>
        <dbReference type="Proteomes" id="UP000027195"/>
    </source>
</evidence>
<keyword evidence="6" id="KW-1185">Reference proteome</keyword>
<feature type="transmembrane region" description="Helical" evidence="4">
    <location>
        <begin position="48"/>
        <end position="67"/>
    </location>
</feature>
<dbReference type="GO" id="GO:0005375">
    <property type="term" value="F:copper ion transmembrane transporter activity"/>
    <property type="evidence" value="ECO:0007669"/>
    <property type="project" value="UniProtKB-UniRule"/>
</dbReference>
<gene>
    <name evidence="5" type="ORF">BOTBODRAFT_26178</name>
</gene>
<feature type="transmembrane region" description="Helical" evidence="4">
    <location>
        <begin position="129"/>
        <end position="146"/>
    </location>
</feature>
<keyword evidence="1 4" id="KW-0812">Transmembrane</keyword>
<protein>
    <recommendedName>
        <fullName evidence="4">Copper transport protein</fullName>
    </recommendedName>
</protein>
<evidence type="ECO:0000256" key="4">
    <source>
        <dbReference type="RuleBase" id="RU367022"/>
    </source>
</evidence>
<organism evidence="5 6">
    <name type="scientific">Botryobasidium botryosum (strain FD-172 SS1)</name>
    <dbReference type="NCBI Taxonomy" id="930990"/>
    <lineage>
        <taxon>Eukaryota</taxon>
        <taxon>Fungi</taxon>
        <taxon>Dikarya</taxon>
        <taxon>Basidiomycota</taxon>
        <taxon>Agaricomycotina</taxon>
        <taxon>Agaricomycetes</taxon>
        <taxon>Cantharellales</taxon>
        <taxon>Botryobasidiaceae</taxon>
        <taxon>Botryobasidium</taxon>
    </lineage>
</organism>
<comment type="subcellular location">
    <subcellularLocation>
        <location evidence="4">Membrane</location>
        <topology evidence="4">Multi-pass membrane protein</topology>
    </subcellularLocation>
</comment>
<dbReference type="STRING" id="930990.A0A067ND88"/>
<dbReference type="PANTHER" id="PTHR12483:SF115">
    <property type="entry name" value="COPPER TRANSPORT PROTEIN"/>
    <property type="match status" value="1"/>
</dbReference>
<dbReference type="HOGENOM" id="CLU_079690_4_0_1"/>
<dbReference type="PANTHER" id="PTHR12483">
    <property type="entry name" value="SOLUTE CARRIER FAMILY 31 COPPER TRANSPORTERS"/>
    <property type="match status" value="1"/>
</dbReference>
<name>A0A067ND88_BOTB1</name>
<accession>A0A067ND88</accession>
<dbReference type="FunCoup" id="A0A067ND88">
    <property type="interactions" value="147"/>
</dbReference>
<sequence length="190" mass="20427">MDHGMMDHGAMGHGAHAAAARCKMYMLWNTNIVDTCIVFAEWHVRSTLTFLLSLLAVAAIGVGYEWLREAQRKFDLHVATRLVQKRNANAAGGSSSGLGGAESPGEEALLIGRARGLTRLNIHVRVLRAALYGVSVFVSFFIMLIFMTYNAYLILAVVVGAAAGHYVFNSEMDPEAILSGATSGKGVSCH</sequence>
<dbReference type="OrthoDB" id="161814at2759"/>
<keyword evidence="4" id="KW-0187">Copper transport</keyword>
<dbReference type="GO" id="GO:0016020">
    <property type="term" value="C:membrane"/>
    <property type="evidence" value="ECO:0007669"/>
    <property type="project" value="UniProtKB-SubCell"/>
</dbReference>
<keyword evidence="2 4" id="KW-1133">Transmembrane helix</keyword>
<keyword evidence="3 4" id="KW-0472">Membrane</keyword>
<evidence type="ECO:0000256" key="3">
    <source>
        <dbReference type="ARBA" id="ARBA00023136"/>
    </source>
</evidence>
<dbReference type="EMBL" id="KL198016">
    <property type="protein sequence ID" value="KDQ21751.1"/>
    <property type="molecule type" value="Genomic_DNA"/>
</dbReference>
<dbReference type="Pfam" id="PF04145">
    <property type="entry name" value="Ctr"/>
    <property type="match status" value="1"/>
</dbReference>
<dbReference type="AlphaFoldDB" id="A0A067ND88"/>
<keyword evidence="4" id="KW-0406">Ion transport</keyword>
<dbReference type="Proteomes" id="UP000027195">
    <property type="component" value="Unassembled WGS sequence"/>
</dbReference>